<dbReference type="SUPFAM" id="SSF52058">
    <property type="entry name" value="L domain-like"/>
    <property type="match status" value="1"/>
</dbReference>
<protein>
    <submittedName>
        <fullName evidence="1">Uncharacterized protein</fullName>
    </submittedName>
</protein>
<dbReference type="AlphaFoldDB" id="A0AAD5SXZ2"/>
<evidence type="ECO:0000313" key="1">
    <source>
        <dbReference type="EMBL" id="KAJ3117022.1"/>
    </source>
</evidence>
<gene>
    <name evidence="1" type="ORF">HK100_000910</name>
</gene>
<accession>A0AAD5SXZ2</accession>
<name>A0AAD5SXZ2_9FUNG</name>
<evidence type="ECO:0000313" key="2">
    <source>
        <dbReference type="Proteomes" id="UP001211907"/>
    </source>
</evidence>
<organism evidence="1 2">
    <name type="scientific">Physocladia obscura</name>
    <dbReference type="NCBI Taxonomy" id="109957"/>
    <lineage>
        <taxon>Eukaryota</taxon>
        <taxon>Fungi</taxon>
        <taxon>Fungi incertae sedis</taxon>
        <taxon>Chytridiomycota</taxon>
        <taxon>Chytridiomycota incertae sedis</taxon>
        <taxon>Chytridiomycetes</taxon>
        <taxon>Chytridiales</taxon>
        <taxon>Chytriomycetaceae</taxon>
        <taxon>Physocladia</taxon>
    </lineage>
</organism>
<dbReference type="InterPro" id="IPR032675">
    <property type="entry name" value="LRR_dom_sf"/>
</dbReference>
<dbReference type="Proteomes" id="UP001211907">
    <property type="component" value="Unassembled WGS sequence"/>
</dbReference>
<sequence length="468" mass="52971">MISSNAAHGVGRNNLLIELILQHMTAIFLNESKNVPSDMNGDWNRDRIAGRYDRAFLDRVSPAHARAEITLAAVNRQWRRFALAMRGGTAALDFYSRSNKVDKLITGIRVLSADDDRVKQCRRLAIVYRFYSSDPSTARRIWSEYLTHILSKVRLNQLESLNLGTISEDDMILNLFSKKIEMGEQFSRLKSFSAKCIKDGKKLGNLLATAMVVSGGCLESINIQGSSENFWSGFTSYGIVFAGLQRISFQESSDSGIENLAEFSPNLTVLHIKDHTQDSKITEFKPKFENLTFLDADIYYPNHIQQYLSCPNNLTTLILNCSELEDFTDSELVWNILLTSLKSCRCLKNLKLVWWLQLAALANVLQAAGANLETLFVGPMPAEYASGFDTFFMGVPHLGFPRVVNEEGYESFSDWTLRAMQILQNFSPLLKRVHFLMDRDLKTLELSSNALNAFHDQLGFQFSSSRYN</sequence>
<proteinExistence type="predicted"/>
<dbReference type="Gene3D" id="3.80.10.10">
    <property type="entry name" value="Ribonuclease Inhibitor"/>
    <property type="match status" value="1"/>
</dbReference>
<comment type="caution">
    <text evidence="1">The sequence shown here is derived from an EMBL/GenBank/DDBJ whole genome shotgun (WGS) entry which is preliminary data.</text>
</comment>
<dbReference type="EMBL" id="JADGJH010001190">
    <property type="protein sequence ID" value="KAJ3117022.1"/>
    <property type="molecule type" value="Genomic_DNA"/>
</dbReference>
<reference evidence="1" key="1">
    <citation type="submission" date="2020-05" db="EMBL/GenBank/DDBJ databases">
        <title>Phylogenomic resolution of chytrid fungi.</title>
        <authorList>
            <person name="Stajich J.E."/>
            <person name="Amses K."/>
            <person name="Simmons R."/>
            <person name="Seto K."/>
            <person name="Myers J."/>
            <person name="Bonds A."/>
            <person name="Quandt C.A."/>
            <person name="Barry K."/>
            <person name="Liu P."/>
            <person name="Grigoriev I."/>
            <person name="Longcore J.E."/>
            <person name="James T.Y."/>
        </authorList>
    </citation>
    <scope>NUCLEOTIDE SEQUENCE</scope>
    <source>
        <strain evidence="1">JEL0513</strain>
    </source>
</reference>
<keyword evidence="2" id="KW-1185">Reference proteome</keyword>